<reference evidence="5" key="1">
    <citation type="journal article" date="2019" name="Int. J. Syst. Evol. Microbiol.">
        <title>The Global Catalogue of Microorganisms (GCM) 10K type strain sequencing project: providing services to taxonomists for standard genome sequencing and annotation.</title>
        <authorList>
            <consortium name="The Broad Institute Genomics Platform"/>
            <consortium name="The Broad Institute Genome Sequencing Center for Infectious Disease"/>
            <person name="Wu L."/>
            <person name="Ma J."/>
        </authorList>
    </citation>
    <scope>NUCLEOTIDE SEQUENCE [LARGE SCALE GENOMIC DNA]</scope>
    <source>
        <strain evidence="5">JCM 16601</strain>
    </source>
</reference>
<comment type="caution">
    <text evidence="4">The sequence shown here is derived from an EMBL/GenBank/DDBJ whole genome shotgun (WGS) entry which is preliminary data.</text>
</comment>
<dbReference type="PANTHER" id="PTHR30273">
    <property type="entry name" value="PERIPLASMIC SIGNAL SENSOR AND SIGMA FACTOR ACTIVATOR FECR-RELATED"/>
    <property type="match status" value="1"/>
</dbReference>
<dbReference type="InterPro" id="IPR006860">
    <property type="entry name" value="FecR"/>
</dbReference>
<dbReference type="InterPro" id="IPR012373">
    <property type="entry name" value="Ferrdict_sens_TM"/>
</dbReference>
<dbReference type="Gene3D" id="3.55.50.30">
    <property type="match status" value="1"/>
</dbReference>
<dbReference type="InterPro" id="IPR032508">
    <property type="entry name" value="FecR_C"/>
</dbReference>
<name>A0ABP7Q4L2_9SPHI</name>
<dbReference type="Pfam" id="PF04773">
    <property type="entry name" value="FecR"/>
    <property type="match status" value="1"/>
</dbReference>
<keyword evidence="1" id="KW-0472">Membrane</keyword>
<evidence type="ECO:0000256" key="1">
    <source>
        <dbReference type="SAM" id="Phobius"/>
    </source>
</evidence>
<evidence type="ECO:0000313" key="4">
    <source>
        <dbReference type="EMBL" id="GAA3975007.1"/>
    </source>
</evidence>
<dbReference type="Pfam" id="PF16344">
    <property type="entry name" value="FecR_C"/>
    <property type="match status" value="1"/>
</dbReference>
<dbReference type="Proteomes" id="UP001500742">
    <property type="component" value="Unassembled WGS sequence"/>
</dbReference>
<feature type="transmembrane region" description="Helical" evidence="1">
    <location>
        <begin position="95"/>
        <end position="113"/>
    </location>
</feature>
<organism evidence="4 5">
    <name type="scientific">Mucilaginibacter dorajii</name>
    <dbReference type="NCBI Taxonomy" id="692994"/>
    <lineage>
        <taxon>Bacteria</taxon>
        <taxon>Pseudomonadati</taxon>
        <taxon>Bacteroidota</taxon>
        <taxon>Sphingobacteriia</taxon>
        <taxon>Sphingobacteriales</taxon>
        <taxon>Sphingobacteriaceae</taxon>
        <taxon>Mucilaginibacter</taxon>
    </lineage>
</organism>
<evidence type="ECO:0000313" key="5">
    <source>
        <dbReference type="Proteomes" id="UP001500742"/>
    </source>
</evidence>
<protein>
    <submittedName>
        <fullName evidence="4">DUF4974 domain-containing protein</fullName>
    </submittedName>
</protein>
<keyword evidence="5" id="KW-1185">Reference proteome</keyword>
<gene>
    <name evidence="4" type="ORF">GCM10022210_26770</name>
</gene>
<evidence type="ECO:0000259" key="2">
    <source>
        <dbReference type="Pfam" id="PF04773"/>
    </source>
</evidence>
<dbReference type="PANTHER" id="PTHR30273:SF2">
    <property type="entry name" value="PROTEIN FECR"/>
    <property type="match status" value="1"/>
</dbReference>
<dbReference type="RefSeq" id="WP_259087669.1">
    <property type="nucleotide sequence ID" value="NZ_BAAAZC010000019.1"/>
</dbReference>
<proteinExistence type="predicted"/>
<keyword evidence="1" id="KW-0812">Transmembrane</keyword>
<feature type="domain" description="FecR protein" evidence="2">
    <location>
        <begin position="197"/>
        <end position="291"/>
    </location>
</feature>
<accession>A0ABP7Q4L2</accession>
<dbReference type="Gene3D" id="2.60.120.1440">
    <property type="match status" value="1"/>
</dbReference>
<keyword evidence="1" id="KW-1133">Transmembrane helix</keyword>
<feature type="domain" description="Protein FecR C-terminal" evidence="3">
    <location>
        <begin position="336"/>
        <end position="403"/>
    </location>
</feature>
<sequence length="405" mass="44883">MKNKEQTDILIKKFLNRQCTVDEINILMQAFGQPQNEEALKAAILNYFEAATEAETEIKPDAEAAVQEVHYNLINQIRKDTAVSKSRYGLMWSKVAAAAAILIFISAGVYFYLKKDAIKPLPNQMAAKQLQNDVLPGSNKAVLTLGNGKKIELNDVKNGIIARQNGTATIKTKSGQLINKIERGDKLADDLKVSYNTITTARGGQYQVILPDGSKVWLNAASSLKYPTAFRGAERNVELTGEAYFEVAKNAAMPFYVKSAGQTVKVLGTHFNINAYEDERVIKTTLLEGSIQIAYQQAKALIKPGETARITLGLANKITVDEDLDTGDAVAWKDGYFQFNHSDIQTVMRQISRWYDVTVIYKGTISSKDFGGAIQRNLSLSQVLHILEKSQLHFIINGKEVVVMQ</sequence>
<evidence type="ECO:0000259" key="3">
    <source>
        <dbReference type="Pfam" id="PF16344"/>
    </source>
</evidence>
<dbReference type="EMBL" id="BAAAZC010000019">
    <property type="protein sequence ID" value="GAA3975007.1"/>
    <property type="molecule type" value="Genomic_DNA"/>
</dbReference>